<organism evidence="3 4">
    <name type="scientific">Plicaturopsis crispa FD-325 SS-3</name>
    <dbReference type="NCBI Taxonomy" id="944288"/>
    <lineage>
        <taxon>Eukaryota</taxon>
        <taxon>Fungi</taxon>
        <taxon>Dikarya</taxon>
        <taxon>Basidiomycota</taxon>
        <taxon>Agaricomycotina</taxon>
        <taxon>Agaricomycetes</taxon>
        <taxon>Agaricomycetidae</taxon>
        <taxon>Amylocorticiales</taxon>
        <taxon>Amylocorticiaceae</taxon>
        <taxon>Plicatura</taxon>
        <taxon>Plicaturopsis crispa</taxon>
    </lineage>
</organism>
<name>A0A0C9T336_PLICR</name>
<feature type="transmembrane region" description="Helical" evidence="2">
    <location>
        <begin position="257"/>
        <end position="276"/>
    </location>
</feature>
<feature type="region of interest" description="Disordered" evidence="1">
    <location>
        <begin position="179"/>
        <end position="208"/>
    </location>
</feature>
<dbReference type="OrthoDB" id="3239894at2759"/>
<dbReference type="HOGENOM" id="CLU_009765_0_0_1"/>
<evidence type="ECO:0000256" key="1">
    <source>
        <dbReference type="SAM" id="MobiDB-lite"/>
    </source>
</evidence>
<keyword evidence="2" id="KW-0472">Membrane</keyword>
<accession>A0A0C9T336</accession>
<proteinExistence type="predicted"/>
<evidence type="ECO:0000313" key="4">
    <source>
        <dbReference type="Proteomes" id="UP000053263"/>
    </source>
</evidence>
<dbReference type="PANTHER" id="PTHR46579:SF2">
    <property type="entry name" value="C2H2-TYPE DOMAIN-CONTAINING PROTEIN"/>
    <property type="match status" value="1"/>
</dbReference>
<keyword evidence="2" id="KW-0812">Transmembrane</keyword>
<protein>
    <submittedName>
        <fullName evidence="3">Unplaced genomic scaffold PLICRscaffold_22, whole genome shotgun sequence</fullName>
    </submittedName>
</protein>
<reference evidence="3 4" key="1">
    <citation type="submission" date="2014-06" db="EMBL/GenBank/DDBJ databases">
        <title>Evolutionary Origins and Diversification of the Mycorrhizal Mutualists.</title>
        <authorList>
            <consortium name="DOE Joint Genome Institute"/>
            <consortium name="Mycorrhizal Genomics Consortium"/>
            <person name="Kohler A."/>
            <person name="Kuo A."/>
            <person name="Nagy L.G."/>
            <person name="Floudas D."/>
            <person name="Copeland A."/>
            <person name="Barry K.W."/>
            <person name="Cichocki N."/>
            <person name="Veneault-Fourrey C."/>
            <person name="LaButti K."/>
            <person name="Lindquist E.A."/>
            <person name="Lipzen A."/>
            <person name="Lundell T."/>
            <person name="Morin E."/>
            <person name="Murat C."/>
            <person name="Riley R."/>
            <person name="Ohm R."/>
            <person name="Sun H."/>
            <person name="Tunlid A."/>
            <person name="Henrissat B."/>
            <person name="Grigoriev I.V."/>
            <person name="Hibbett D.S."/>
            <person name="Martin F."/>
        </authorList>
    </citation>
    <scope>NUCLEOTIDE SEQUENCE [LARGE SCALE GENOMIC DNA]</scope>
    <source>
        <strain evidence="3 4">FD-325 SS-3</strain>
    </source>
</reference>
<gene>
    <name evidence="3" type="ORF">PLICRDRAFT_180270</name>
</gene>
<feature type="compositionally biased region" description="Acidic residues" evidence="1">
    <location>
        <begin position="119"/>
        <end position="132"/>
    </location>
</feature>
<dbReference type="Pfam" id="PF02992">
    <property type="entry name" value="Transposase_21"/>
    <property type="match status" value="1"/>
</dbReference>
<dbReference type="AlphaFoldDB" id="A0A0C9T336"/>
<keyword evidence="4" id="KW-1185">Reference proteome</keyword>
<dbReference type="PANTHER" id="PTHR46579">
    <property type="entry name" value="F5/8 TYPE C DOMAIN-CONTAINING PROTEIN-RELATED"/>
    <property type="match status" value="1"/>
</dbReference>
<evidence type="ECO:0000313" key="3">
    <source>
        <dbReference type="EMBL" id="KII83669.1"/>
    </source>
</evidence>
<dbReference type="EMBL" id="KN832575">
    <property type="protein sequence ID" value="KII83669.1"/>
    <property type="molecule type" value="Genomic_DNA"/>
</dbReference>
<dbReference type="InterPro" id="IPR004242">
    <property type="entry name" value="Transposase_21"/>
</dbReference>
<feature type="compositionally biased region" description="Basic and acidic residues" evidence="1">
    <location>
        <begin position="21"/>
        <end position="34"/>
    </location>
</feature>
<feature type="region of interest" description="Disordered" evidence="1">
    <location>
        <begin position="1"/>
        <end position="167"/>
    </location>
</feature>
<evidence type="ECO:0000256" key="2">
    <source>
        <dbReference type="SAM" id="Phobius"/>
    </source>
</evidence>
<dbReference type="Proteomes" id="UP000053263">
    <property type="component" value="Unassembled WGS sequence"/>
</dbReference>
<sequence length="1133" mass="128800">MHEKRRHERQQVASQSASSRRGREPQHTSGRRQEPSSSSISARGRGRGFPPTQRGRSTEERPIAPSTGRTRELSPARMPDMDGDITMSAFDAGRSASRPLLQSSRAATPRRVHSIRDDIYEDEDALFEEPMETDIYADMPGLYDSDSDDSDEEDDDDDDNNKNVLVNPLVGRSVSPALVDDSESEAQGSPVPPSHPQEDPPEAQLPPPFVAAPSTAIRIAQRRLSEIYQSSHDIWFVRAILTLVALLHTKHHVSFRACALILFVLNSIFISLGILLPSSAMPLTLHTVINRFDLNDQFTIHPVCKTCHRVYAPDISTNSKCRACKTPLFKTPSTFLWHRLTKKKPPPPTPITAAPIHLLSDQLAKMLSQRPEIEAECDEWKTHERTPGTYRKIMDGNVWNELKGPDGKRFFDPDDESDELRIATTISIDWYGRKSSVYGPSHSSGVASFCISNLREGTRYRASNLIVSYMPPGPTEPTAEQLQHYNKLVVDDLIMLYEKGLVYRSQKYPQGRRARVALIGIVCDHPAMCKMCGHADKSHKVAPCPKCKVPLSELFSNESLRNEFPPRTGEEHRKNCYTWKNMKTDKDREEFFAAYGARWTEFARLPYFDLVRYTIIDPMHNILLGLAKTQWYSIWIQGSALRSSTEKKPRELDVIHRFLETFESPLWAGKLPLRVGEPAGGNLTADEYKFSITVPLAIVVPIVWETFIEESQDSYDKSMKRYEKAVKIYDKKLLEWNDLKPPPALLPGQAQSAADKKKYEKPTAPKKPKLLMQKDEPVNFLRFATAIKVLLSSTITEDMIRYALTLLQEYLLKFKELYGESALKPNHHWSVHMPDQIRDFGPVYNFWCFLTERLNKVLKSSNSNNWTGGQLEISMMREFQRDAQLSAMIKEVARDNTETYPGNTETRALLKHMLSEGSESRGTVESAVNDELSLIRVQAGPVANPLTMLSTEARLGLHRYYNKPTPRVHYQLEARPAPNSRRLVESAQFYSWALLDGRRITPTSRTLRYSAGSSIVKVKYEGKSYSGEVRSIFHHRQPGIEESTPLFAEIEWMKNINLSPVEGDPWSLFPYLEVETWEFQKYWPVHSTGDAPPPVVPFHSIVCQLSRGVVTTTRPHMWITTTMARHTTSFSSE</sequence>
<keyword evidence="2" id="KW-1133">Transmembrane helix</keyword>
<feature type="compositionally biased region" description="Acidic residues" evidence="1">
    <location>
        <begin position="145"/>
        <end position="159"/>
    </location>
</feature>